<dbReference type="InterPro" id="IPR000860">
    <property type="entry name" value="HemC"/>
</dbReference>
<evidence type="ECO:0000256" key="8">
    <source>
        <dbReference type="ARBA" id="ARBA00023244"/>
    </source>
</evidence>
<feature type="domain" description="Porphobilinogen deaminase C-terminal" evidence="13">
    <location>
        <begin position="464"/>
        <end position="544"/>
    </location>
</feature>
<dbReference type="GO" id="GO:0004418">
    <property type="term" value="F:hydroxymethylbilane synthase activity"/>
    <property type="evidence" value="ECO:0007669"/>
    <property type="project" value="UniProtKB-EC"/>
</dbReference>
<feature type="transmembrane region" description="Helical" evidence="11">
    <location>
        <begin position="97"/>
        <end position="117"/>
    </location>
</feature>
<reference evidence="15 16" key="1">
    <citation type="journal article" date="2017" name="Mol. Ecol.">
        <title>Comparative and population genomic landscape of Phellinus noxius: A hypervariable fungus causing root rot in trees.</title>
        <authorList>
            <person name="Chung C.L."/>
            <person name="Lee T.J."/>
            <person name="Akiba M."/>
            <person name="Lee H.H."/>
            <person name="Kuo T.H."/>
            <person name="Liu D."/>
            <person name="Ke H.M."/>
            <person name="Yokoi T."/>
            <person name="Roa M.B."/>
            <person name="Lu M.J."/>
            <person name="Chang Y.Y."/>
            <person name="Ann P.J."/>
            <person name="Tsai J.N."/>
            <person name="Chen C.Y."/>
            <person name="Tzean S.S."/>
            <person name="Ota Y."/>
            <person name="Hattori T."/>
            <person name="Sahashi N."/>
            <person name="Liou R.F."/>
            <person name="Kikuchi T."/>
            <person name="Tsai I.J."/>
        </authorList>
    </citation>
    <scope>NUCLEOTIDE SEQUENCE [LARGE SCALE GENOMIC DNA]</scope>
    <source>
        <strain evidence="15 16">FFPRI411160</strain>
    </source>
</reference>
<dbReference type="AlphaFoldDB" id="A0A286UQ82"/>
<dbReference type="GO" id="GO:0005737">
    <property type="term" value="C:cytoplasm"/>
    <property type="evidence" value="ECO:0007669"/>
    <property type="project" value="TreeGrafter"/>
</dbReference>
<dbReference type="Gene3D" id="3.40.190.10">
    <property type="entry name" value="Periplasmic binding protein-like II"/>
    <property type="match status" value="2"/>
</dbReference>
<dbReference type="PANTHER" id="PTHR11557:SF0">
    <property type="entry name" value="PORPHOBILINOGEN DEAMINASE"/>
    <property type="match status" value="1"/>
</dbReference>
<dbReference type="CDD" id="cd13645">
    <property type="entry name" value="PBP2_HuPBGD_like"/>
    <property type="match status" value="1"/>
</dbReference>
<sequence length="571" mass="61842">MNDKWAHIFWHSRDFKTVYSEVNSLCNVMCDRRQSEFCSHFAALPGFYNLLFLHLEPISTILPAVFTWSFPGATWFFNELIPGDVSGAGSLDPRSSMAVMQLTNCYLLLGLISSLVFRAIRDALPNDPAAQERILGASLTALAIADVTHIIVTLIGLPPSIRFSPQLWNSMTHGNITTVIFLLSGRLAWFWGIGRKRMSSTSGSEAPVKLTYTLASRASQLAQIQTFGVRDTLAAAFPATPAHSYEFETSFMRTAGDKNQTQALYVIGGGTSGGKSLWTDELEAALLRPPQSAREVTTSEDGESTARVDMLVHCLKDMPTSLPEGCELGAILEREDPVDSLVVKEGLPYKSLDDLPDGSVVGTSSIRRVAQLRRHYPKLQFQDVRGNLNTRLAKLDAPGGPYSALILAKAGMVRLGKGDRLTADLGAPILYYAVGQAALAVEIRTGDSAVKALCLALNHRPTELKCRAERALLRVLEGGCSVPVGVHTEYIQTSAPEEPPRGTLTITGTVTSLDGKQHVEHTLKEDIGSPEDAETVGSKLATILVNTGAKEILEEITRDKAAKQAAEAAKP</sequence>
<proteinExistence type="inferred from homology"/>
<gene>
    <name evidence="15" type="ORF">PNOK_0172000</name>
</gene>
<evidence type="ECO:0000256" key="11">
    <source>
        <dbReference type="SAM" id="Phobius"/>
    </source>
</evidence>
<keyword evidence="11" id="KW-0472">Membrane</keyword>
<dbReference type="InParanoid" id="A0A286UQ82"/>
<keyword evidence="8" id="KW-0627">Porphyrin biosynthesis</keyword>
<evidence type="ECO:0000256" key="4">
    <source>
        <dbReference type="ARBA" id="ARBA00012655"/>
    </source>
</evidence>
<evidence type="ECO:0000256" key="7">
    <source>
        <dbReference type="ARBA" id="ARBA00023133"/>
    </source>
</evidence>
<name>A0A286UQ82_9AGAM</name>
<evidence type="ECO:0000313" key="15">
    <source>
        <dbReference type="EMBL" id="PAV21763.1"/>
    </source>
</evidence>
<dbReference type="Gene3D" id="3.30.160.40">
    <property type="entry name" value="Porphobilinogen deaminase, C-terminal domain"/>
    <property type="match status" value="1"/>
</dbReference>
<dbReference type="STRING" id="2282107.A0A286UQ82"/>
<keyword evidence="11" id="KW-1133">Transmembrane helix</keyword>
<dbReference type="FunFam" id="3.30.160.40:FF:000002">
    <property type="entry name" value="Porphobilinogen deaminase"/>
    <property type="match status" value="1"/>
</dbReference>
<dbReference type="Pfam" id="PF01379">
    <property type="entry name" value="Porphobil_deam"/>
    <property type="match status" value="1"/>
</dbReference>
<dbReference type="EC" id="2.5.1.61" evidence="4"/>
<dbReference type="InterPro" id="IPR022419">
    <property type="entry name" value="Porphobilin_deaminase_cofac_BS"/>
</dbReference>
<evidence type="ECO:0000256" key="1">
    <source>
        <dbReference type="ARBA" id="ARBA00001916"/>
    </source>
</evidence>
<evidence type="ECO:0000256" key="2">
    <source>
        <dbReference type="ARBA" id="ARBA00004735"/>
    </source>
</evidence>
<dbReference type="SUPFAM" id="SSF53850">
    <property type="entry name" value="Periplasmic binding protein-like II"/>
    <property type="match status" value="1"/>
</dbReference>
<comment type="similarity">
    <text evidence="3">Belongs to the HMBS family.</text>
</comment>
<keyword evidence="6" id="KW-0808">Transferase</keyword>
<evidence type="ECO:0000313" key="16">
    <source>
        <dbReference type="Proteomes" id="UP000217199"/>
    </source>
</evidence>
<dbReference type="OrthoDB" id="564646at2759"/>
<dbReference type="UniPathway" id="UPA00251">
    <property type="reaction ID" value="UER00319"/>
</dbReference>
<feature type="transmembrane region" description="Helical" evidence="11">
    <location>
        <begin position="176"/>
        <end position="194"/>
    </location>
</feature>
<dbReference type="EMBL" id="NBII01000002">
    <property type="protein sequence ID" value="PAV21763.1"/>
    <property type="molecule type" value="Genomic_DNA"/>
</dbReference>
<evidence type="ECO:0000259" key="14">
    <source>
        <dbReference type="Pfam" id="PF24803"/>
    </source>
</evidence>
<dbReference type="FunCoup" id="A0A286UQ82">
    <property type="interactions" value="392"/>
</dbReference>
<evidence type="ECO:0000259" key="12">
    <source>
        <dbReference type="Pfam" id="PF01379"/>
    </source>
</evidence>
<comment type="caution">
    <text evidence="15">The sequence shown here is derived from an EMBL/GenBank/DDBJ whole genome shotgun (WGS) entry which is preliminary data.</text>
</comment>
<dbReference type="InterPro" id="IPR036803">
    <property type="entry name" value="Porphobilinogen_deaminase_C_sf"/>
</dbReference>
<dbReference type="PANTHER" id="PTHR11557">
    <property type="entry name" value="PORPHOBILINOGEN DEAMINASE"/>
    <property type="match status" value="1"/>
</dbReference>
<evidence type="ECO:0000256" key="3">
    <source>
        <dbReference type="ARBA" id="ARBA00005638"/>
    </source>
</evidence>
<evidence type="ECO:0000256" key="6">
    <source>
        <dbReference type="ARBA" id="ARBA00022679"/>
    </source>
</evidence>
<dbReference type="InterPro" id="IPR022418">
    <property type="entry name" value="Porphobilinogen_deaminase_C"/>
</dbReference>
<organism evidence="15 16">
    <name type="scientific">Pyrrhoderma noxium</name>
    <dbReference type="NCBI Taxonomy" id="2282107"/>
    <lineage>
        <taxon>Eukaryota</taxon>
        <taxon>Fungi</taxon>
        <taxon>Dikarya</taxon>
        <taxon>Basidiomycota</taxon>
        <taxon>Agaricomycotina</taxon>
        <taxon>Agaricomycetes</taxon>
        <taxon>Hymenochaetales</taxon>
        <taxon>Hymenochaetaceae</taxon>
        <taxon>Pyrrhoderma</taxon>
    </lineage>
</organism>
<protein>
    <recommendedName>
        <fullName evidence="5">Porphobilinogen deaminase</fullName>
        <ecNumber evidence="4">2.5.1.61</ecNumber>
    </recommendedName>
    <alternativeName>
        <fullName evidence="10">Hydroxymethylbilane synthase</fullName>
    </alternativeName>
    <alternativeName>
        <fullName evidence="9">Pre-uroporphyrinogen synthase</fullName>
    </alternativeName>
</protein>
<dbReference type="GO" id="GO:0006782">
    <property type="term" value="P:protoporphyrinogen IX biosynthetic process"/>
    <property type="evidence" value="ECO:0007669"/>
    <property type="project" value="UniProtKB-UniPathway"/>
</dbReference>
<evidence type="ECO:0000256" key="9">
    <source>
        <dbReference type="ARBA" id="ARBA00030685"/>
    </source>
</evidence>
<dbReference type="PROSITE" id="PS00533">
    <property type="entry name" value="PORPHOBILINOGEN_DEAM"/>
    <property type="match status" value="1"/>
</dbReference>
<dbReference type="PRINTS" id="PR00151">
    <property type="entry name" value="PORPHBDMNASE"/>
</dbReference>
<comment type="cofactor">
    <cofactor evidence="1">
        <name>dipyrromethane</name>
        <dbReference type="ChEBI" id="CHEBI:60342"/>
    </cofactor>
</comment>
<keyword evidence="7" id="KW-0350">Heme biosynthesis</keyword>
<dbReference type="NCBIfam" id="TIGR00212">
    <property type="entry name" value="hemC"/>
    <property type="match status" value="1"/>
</dbReference>
<accession>A0A286UQ82</accession>
<keyword evidence="11" id="KW-0812">Transmembrane</keyword>
<evidence type="ECO:0000256" key="5">
    <source>
        <dbReference type="ARBA" id="ARBA00016519"/>
    </source>
</evidence>
<feature type="domain" description="DUF7704" evidence="14">
    <location>
        <begin position="42"/>
        <end position="194"/>
    </location>
</feature>
<dbReference type="FunFam" id="3.40.190.10:FF:000005">
    <property type="entry name" value="Porphobilinogen deaminase"/>
    <property type="match status" value="1"/>
</dbReference>
<comment type="pathway">
    <text evidence="2">Porphyrin-containing compound metabolism; protoporphyrin-IX biosynthesis; coproporphyrinogen-III from 5-aminolevulinate: step 2/4.</text>
</comment>
<evidence type="ECO:0000256" key="10">
    <source>
        <dbReference type="ARBA" id="ARBA00033064"/>
    </source>
</evidence>
<dbReference type="InterPro" id="IPR056121">
    <property type="entry name" value="DUF7704"/>
</dbReference>
<dbReference type="Pfam" id="PF24803">
    <property type="entry name" value="DUF7704"/>
    <property type="match status" value="1"/>
</dbReference>
<keyword evidence="16" id="KW-1185">Reference proteome</keyword>
<evidence type="ECO:0000259" key="13">
    <source>
        <dbReference type="Pfam" id="PF03900"/>
    </source>
</evidence>
<dbReference type="SUPFAM" id="SSF54782">
    <property type="entry name" value="Porphobilinogen deaminase (hydroxymethylbilane synthase), C-terminal domain"/>
    <property type="match status" value="1"/>
</dbReference>
<feature type="transmembrane region" description="Helical" evidence="11">
    <location>
        <begin position="137"/>
        <end position="156"/>
    </location>
</feature>
<dbReference type="InterPro" id="IPR022417">
    <property type="entry name" value="Porphobilin_deaminase_N"/>
</dbReference>
<dbReference type="Pfam" id="PF03900">
    <property type="entry name" value="Porphobil_deamC"/>
    <property type="match status" value="1"/>
</dbReference>
<feature type="domain" description="Porphobilinogen deaminase N-terminal" evidence="12">
    <location>
        <begin position="214"/>
        <end position="451"/>
    </location>
</feature>
<dbReference type="Proteomes" id="UP000217199">
    <property type="component" value="Unassembled WGS sequence"/>
</dbReference>